<name>A0AAW0BAJ8_9AGAR</name>
<dbReference type="AlphaFoldDB" id="A0AAW0BAJ8"/>
<reference evidence="7 8" key="1">
    <citation type="submission" date="2024-01" db="EMBL/GenBank/DDBJ databases">
        <title>A draft genome for a cacao thread blight-causing isolate of Paramarasmius palmivorus.</title>
        <authorList>
            <person name="Baruah I.K."/>
            <person name="Bukari Y."/>
            <person name="Amoako-Attah I."/>
            <person name="Meinhardt L.W."/>
            <person name="Bailey B.A."/>
            <person name="Cohen S.P."/>
        </authorList>
    </citation>
    <scope>NUCLEOTIDE SEQUENCE [LARGE SCALE GENOMIC DNA]</scope>
    <source>
        <strain evidence="7 8">GH-12</strain>
    </source>
</reference>
<sequence>MALNISPLEGFALAADAVYLKSRPLPTAPDGKYDPPSQEPGKKQERSALGGVLKRLDARAKKGVVVPDPKVVAGFIDGVVNSDASNDRLGAFAAGLTLLSQLPPDSDVAKKLSDNAIGMLYNTLPHPIETLLDGEYKFRQADAEKKFAAQQSQVPLDPYNSFRQADGGNNNLQIPDYGRAGTPYARSVQNKWCVAQSELPDPGLVFDTLLRRKKPVEHPNGSASFTFAFASLVTHSLFRSRPGNWNINDTSSYLDLTPLYGISQETQDLVRNKELGRGLLYPDTFSEERLLFLPPCASALLVILSRNHNFIAEKLLRINERGRWTDPPPEDPAKRAQQDEEIFQTARLVNGGHFMSLIMGDYVSGFLGLSEGNAWNMNAFDPITTDKGIEVNRGEGNHCSVEFNILYRWHATTSEADAKWIDDFFREQFPEIKQPIDITVPEFGKKFLGILQNIEKDPKKRTFGGMTRDSEGRFPDDQLANILQTATENQACSFGAHGTPDALKCIEIMGIMQARQWGLCTMNEFRKFLKLKQLYTGLQCESIMPLSGGLRFACGYTTTRAVLSDAIALIRGDRYYTTAFTPANLTTWGYQDCLRDPNNGGFGGEMPKLLSRHLSRYYPYNSVYTCFPFFTPGKMKNSLTTLGMADKYTFERPKPGPVVKVLNTMTAIKNVFNKPLEFPVVYDMKGLGGGYGFMLTFDEAKKYALHALFPTKDSLNEYRKWYRDQVSLRINQRSFKFDGVPGKWIDVVNDVINSTSIAWASERLCGLDMKTKENPSGMYTEAEIYEMFTTMFTLIFLAIGDNEHGFSLRKQVLQAGGVTQAMIAKNVFDCAPKAAGASNVLLGAISTVASTVHSVIDNKPCYPFLRRLAETGRPINEIVAMVVGLAVGSSVNYAQAAVHVVDFYMDKERDNERAEIIKLAQSKDSEGKGWDTLVGYVREAMRFNPQVTGLYRDVLVDTVIDQGEGFDKVELKKGDRVFGSLKNAHLNPQDFPEPLKINPNRPASDYSYNGSGFHKCPGVGYAEQTIAEIVKVVFSLPNIRRAPGNDGRLAGFEEIQNETKTKVYLTSDGGTSPWPGSMYLVYDA</sequence>
<dbReference type="InterPro" id="IPR019791">
    <property type="entry name" value="Haem_peroxidase_animal"/>
</dbReference>
<evidence type="ECO:0000256" key="5">
    <source>
        <dbReference type="ARBA" id="ARBA00023004"/>
    </source>
</evidence>
<evidence type="ECO:0008006" key="9">
    <source>
        <dbReference type="Google" id="ProtNLM"/>
    </source>
</evidence>
<dbReference type="CDD" id="cd20612">
    <property type="entry name" value="CYP_LDS-like_C"/>
    <property type="match status" value="1"/>
</dbReference>
<keyword evidence="5" id="KW-0408">Iron</keyword>
<dbReference type="PRINTS" id="PR00457">
    <property type="entry name" value="ANPEROXIDASE"/>
</dbReference>
<dbReference type="InterPro" id="IPR037120">
    <property type="entry name" value="Haem_peroxidase_sf_animal"/>
</dbReference>
<gene>
    <name evidence="7" type="ORF">VNI00_017153</name>
</gene>
<dbReference type="SUPFAM" id="SSF48113">
    <property type="entry name" value="Heme-dependent peroxidases"/>
    <property type="match status" value="1"/>
</dbReference>
<organism evidence="7 8">
    <name type="scientific">Paramarasmius palmivorus</name>
    <dbReference type="NCBI Taxonomy" id="297713"/>
    <lineage>
        <taxon>Eukaryota</taxon>
        <taxon>Fungi</taxon>
        <taxon>Dikarya</taxon>
        <taxon>Basidiomycota</taxon>
        <taxon>Agaricomycotina</taxon>
        <taxon>Agaricomycetes</taxon>
        <taxon>Agaricomycetidae</taxon>
        <taxon>Agaricales</taxon>
        <taxon>Marasmiineae</taxon>
        <taxon>Marasmiaceae</taxon>
        <taxon>Paramarasmius</taxon>
    </lineage>
</organism>
<dbReference type="InterPro" id="IPR010255">
    <property type="entry name" value="Haem_peroxidase_sf"/>
</dbReference>
<evidence type="ECO:0000313" key="7">
    <source>
        <dbReference type="EMBL" id="KAK7021924.1"/>
    </source>
</evidence>
<keyword evidence="2" id="KW-0479">Metal-binding</keyword>
<dbReference type="PROSITE" id="PS50292">
    <property type="entry name" value="PEROXIDASE_3"/>
    <property type="match status" value="1"/>
</dbReference>
<dbReference type="GO" id="GO:0051213">
    <property type="term" value="F:dioxygenase activity"/>
    <property type="evidence" value="ECO:0007669"/>
    <property type="project" value="UniProtKB-KW"/>
</dbReference>
<dbReference type="PANTHER" id="PTHR11903">
    <property type="entry name" value="PROSTAGLANDIN G/H SYNTHASE"/>
    <property type="match status" value="1"/>
</dbReference>
<feature type="region of interest" description="Disordered" evidence="6">
    <location>
        <begin position="25"/>
        <end position="47"/>
    </location>
</feature>
<dbReference type="GO" id="GO:0004601">
    <property type="term" value="F:peroxidase activity"/>
    <property type="evidence" value="ECO:0007669"/>
    <property type="project" value="InterPro"/>
</dbReference>
<comment type="subunit">
    <text evidence="1">Homotetramer.</text>
</comment>
<evidence type="ECO:0000256" key="3">
    <source>
        <dbReference type="ARBA" id="ARBA00022964"/>
    </source>
</evidence>
<evidence type="ECO:0000256" key="6">
    <source>
        <dbReference type="SAM" id="MobiDB-lite"/>
    </source>
</evidence>
<dbReference type="PANTHER" id="PTHR11903:SF37">
    <property type="entry name" value="PSI-PRODUCING OXYGENASE A"/>
    <property type="match status" value="1"/>
</dbReference>
<dbReference type="Gene3D" id="1.10.630.10">
    <property type="entry name" value="Cytochrome P450"/>
    <property type="match status" value="1"/>
</dbReference>
<keyword evidence="4" id="KW-0560">Oxidoreductase</keyword>
<dbReference type="GO" id="GO:0020037">
    <property type="term" value="F:heme binding"/>
    <property type="evidence" value="ECO:0007669"/>
    <property type="project" value="InterPro"/>
</dbReference>
<dbReference type="InterPro" id="IPR001128">
    <property type="entry name" value="Cyt_P450"/>
</dbReference>
<dbReference type="Pfam" id="PF03098">
    <property type="entry name" value="An_peroxidase"/>
    <property type="match status" value="1"/>
</dbReference>
<dbReference type="GO" id="GO:0005506">
    <property type="term" value="F:iron ion binding"/>
    <property type="evidence" value="ECO:0007669"/>
    <property type="project" value="InterPro"/>
</dbReference>
<dbReference type="InterPro" id="IPR050783">
    <property type="entry name" value="Oxylipin_biosynth_metab"/>
</dbReference>
<dbReference type="GO" id="GO:0016705">
    <property type="term" value="F:oxidoreductase activity, acting on paired donors, with incorporation or reduction of molecular oxygen"/>
    <property type="evidence" value="ECO:0007669"/>
    <property type="project" value="InterPro"/>
</dbReference>
<evidence type="ECO:0000256" key="2">
    <source>
        <dbReference type="ARBA" id="ARBA00022723"/>
    </source>
</evidence>
<keyword evidence="3" id="KW-0223">Dioxygenase</keyword>
<evidence type="ECO:0000313" key="8">
    <source>
        <dbReference type="Proteomes" id="UP001383192"/>
    </source>
</evidence>
<dbReference type="GO" id="GO:0006979">
    <property type="term" value="P:response to oxidative stress"/>
    <property type="evidence" value="ECO:0007669"/>
    <property type="project" value="InterPro"/>
</dbReference>
<evidence type="ECO:0000256" key="1">
    <source>
        <dbReference type="ARBA" id="ARBA00011881"/>
    </source>
</evidence>
<dbReference type="Proteomes" id="UP001383192">
    <property type="component" value="Unassembled WGS sequence"/>
</dbReference>
<dbReference type="GO" id="GO:0004497">
    <property type="term" value="F:monooxygenase activity"/>
    <property type="evidence" value="ECO:0007669"/>
    <property type="project" value="InterPro"/>
</dbReference>
<dbReference type="GO" id="GO:0006631">
    <property type="term" value="P:fatty acid metabolic process"/>
    <property type="evidence" value="ECO:0007669"/>
    <property type="project" value="UniProtKB-ARBA"/>
</dbReference>
<evidence type="ECO:0000256" key="4">
    <source>
        <dbReference type="ARBA" id="ARBA00023002"/>
    </source>
</evidence>
<dbReference type="Pfam" id="PF00067">
    <property type="entry name" value="p450"/>
    <property type="match status" value="1"/>
</dbReference>
<dbReference type="Gene3D" id="1.10.640.10">
    <property type="entry name" value="Haem peroxidase domain superfamily, animal type"/>
    <property type="match status" value="1"/>
</dbReference>
<comment type="caution">
    <text evidence="7">The sequence shown here is derived from an EMBL/GenBank/DDBJ whole genome shotgun (WGS) entry which is preliminary data.</text>
</comment>
<dbReference type="EMBL" id="JAYKXP010000158">
    <property type="protein sequence ID" value="KAK7021924.1"/>
    <property type="molecule type" value="Genomic_DNA"/>
</dbReference>
<keyword evidence="8" id="KW-1185">Reference proteome</keyword>
<protein>
    <recommendedName>
        <fullName evidence="9">Heme peroxidase</fullName>
    </recommendedName>
</protein>
<proteinExistence type="predicted"/>
<dbReference type="InterPro" id="IPR036396">
    <property type="entry name" value="Cyt_P450_sf"/>
</dbReference>
<dbReference type="SUPFAM" id="SSF48264">
    <property type="entry name" value="Cytochrome P450"/>
    <property type="match status" value="1"/>
</dbReference>
<accession>A0AAW0BAJ8</accession>